<dbReference type="GO" id="GO:0005524">
    <property type="term" value="F:ATP binding"/>
    <property type="evidence" value="ECO:0007669"/>
    <property type="project" value="UniProtKB-UniRule"/>
</dbReference>
<evidence type="ECO:0000313" key="6">
    <source>
        <dbReference type="Proteomes" id="UP000515728"/>
    </source>
</evidence>
<dbReference type="InterPro" id="IPR050206">
    <property type="entry name" value="FtsK/SpoIIIE/SftA"/>
</dbReference>
<feature type="binding site" evidence="3">
    <location>
        <begin position="432"/>
        <end position="439"/>
    </location>
    <ligand>
        <name>ATP</name>
        <dbReference type="ChEBI" id="CHEBI:30616"/>
    </ligand>
</feature>
<dbReference type="PANTHER" id="PTHR22683">
    <property type="entry name" value="SPORULATION PROTEIN RELATED"/>
    <property type="match status" value="1"/>
</dbReference>
<evidence type="ECO:0000259" key="4">
    <source>
        <dbReference type="PROSITE" id="PS50901"/>
    </source>
</evidence>
<dbReference type="InterPro" id="IPR002543">
    <property type="entry name" value="FtsK_dom"/>
</dbReference>
<dbReference type="KEGG" id="ppel:H6H00_13585"/>
<feature type="domain" description="FtsK" evidence="4">
    <location>
        <begin position="406"/>
        <end position="619"/>
    </location>
</feature>
<evidence type="ECO:0000256" key="2">
    <source>
        <dbReference type="ARBA" id="ARBA00022840"/>
    </source>
</evidence>
<dbReference type="Proteomes" id="UP000515728">
    <property type="component" value="Chromosome"/>
</dbReference>
<dbReference type="GO" id="GO:0003677">
    <property type="term" value="F:DNA binding"/>
    <property type="evidence" value="ECO:0007669"/>
    <property type="project" value="InterPro"/>
</dbReference>
<dbReference type="GO" id="GO:0051301">
    <property type="term" value="P:cell division"/>
    <property type="evidence" value="ECO:0007669"/>
    <property type="project" value="UniProtKB-KW"/>
</dbReference>
<dbReference type="AlphaFoldDB" id="A0A7G7MPV4"/>
<organism evidence="5 6">
    <name type="scientific">Pseudonocardia petroleophila</name>
    <dbReference type="NCBI Taxonomy" id="37331"/>
    <lineage>
        <taxon>Bacteria</taxon>
        <taxon>Bacillati</taxon>
        <taxon>Actinomycetota</taxon>
        <taxon>Actinomycetes</taxon>
        <taxon>Pseudonocardiales</taxon>
        <taxon>Pseudonocardiaceae</taxon>
        <taxon>Pseudonocardia</taxon>
    </lineage>
</organism>
<keyword evidence="5" id="KW-0131">Cell cycle</keyword>
<proteinExistence type="predicted"/>
<dbReference type="Pfam" id="PF01580">
    <property type="entry name" value="FtsK_SpoIIIE"/>
    <property type="match status" value="1"/>
</dbReference>
<keyword evidence="2 3" id="KW-0067">ATP-binding</keyword>
<dbReference type="InterPro" id="IPR027417">
    <property type="entry name" value="P-loop_NTPase"/>
</dbReference>
<sequence length="925" mass="98857">MVGGRAGRRQRITEAFEELHGAMAAALGAADGLQDAAVRAHAETVVETWLRTDGLDDAREDPALAVPLANPQLADVVARVEADRAAAFDPWLRTGPAALTELMDRAAPLAAGLDPDRWLGEVGKADGIDEVPGLWRIGTGRIGTGRIGTGRIGSASRAPGKSLRRPVTWPVGVPLLDESHLQITSSGDGRAHAESLVESLLMRLVSHFTPGLVRLHVWDVGQFTGVVPGLYPLTRSGLLTVHDPGRLSHLLEELSDRIRRVHTRLLIDGHPTLASHVAATGTRVKPWIVTVLVGNGRPLADEDHWQVQRISRGGLASGVTLVLVDVPVTIQAPHETVRLHDGGAATTSMTGEHVVVDLDPPLPRGAVKRAADVLADAHEHGHARAFADLLPAPGRWGRERSITGLRAPIGFADGMPHDAVLADESPHALIGGPSGTGKTNLLLTMISSMAARYGPDELEFYLLDFKEGVSFAQFTRGRRDTTWLPHARLVGVNINTDREFGLALLQFLADEMRRRSEAAKDHEVTKLEELRGADPDGRWPRIVAVIDEFQLLFAERDDVTKKATALLEDVARRGRSQGIHLVLASQDVSGIEAFWGRPAVFEQFVLRIALPRARRVLGELNEAAMDLPRWHAVVNHDSGVRHGNEVVRIPDATARGTTDVVQRELHESHHEGRSEPVLFDGSRAPAVADLIGLLAPGGPPQALLGQCIDVRGRPATAALADTPGRNVAVLGADAEDAVRVLGAAAGSLAGQFAPGSVDVVVVPLLAPATDLVARFAAAGHTAEVVHLDGVRARIEALAADVVARLAGGPRRPVLLVLYGADAADPVLEREGTDALRRVLRSGPETGVHVLGWWRSVARLRALLSISAATDDVGAWVGLDVQGSELGQLAPGMLLSWSPRPGRGLFYDRAQHSRPEVVIVPSLEDP</sequence>
<dbReference type="CDD" id="cd01127">
    <property type="entry name" value="TrwB_TraG_TraD_VirD4"/>
    <property type="match status" value="1"/>
</dbReference>
<dbReference type="SUPFAM" id="SSF52540">
    <property type="entry name" value="P-loop containing nucleoside triphosphate hydrolases"/>
    <property type="match status" value="1"/>
</dbReference>
<accession>A0A7G7MPV4</accession>
<keyword evidence="6" id="KW-1185">Reference proteome</keyword>
<dbReference type="PROSITE" id="PS50901">
    <property type="entry name" value="FTSK"/>
    <property type="match status" value="1"/>
</dbReference>
<dbReference type="PANTHER" id="PTHR22683:SF41">
    <property type="entry name" value="DNA TRANSLOCASE FTSK"/>
    <property type="match status" value="1"/>
</dbReference>
<evidence type="ECO:0000313" key="5">
    <source>
        <dbReference type="EMBL" id="QNG54815.1"/>
    </source>
</evidence>
<reference evidence="5 6" key="1">
    <citation type="submission" date="2020-08" db="EMBL/GenBank/DDBJ databases">
        <authorList>
            <person name="Mo P."/>
        </authorList>
    </citation>
    <scope>NUCLEOTIDE SEQUENCE [LARGE SCALE GENOMIC DNA]</scope>
    <source>
        <strain evidence="5 6">CGMCC 4.1532</strain>
    </source>
</reference>
<protein>
    <submittedName>
        <fullName evidence="5">Cell division protein FtsK</fullName>
    </submittedName>
</protein>
<evidence type="ECO:0000256" key="3">
    <source>
        <dbReference type="PROSITE-ProRule" id="PRU00289"/>
    </source>
</evidence>
<name>A0A7G7MPV4_9PSEU</name>
<dbReference type="RefSeq" id="WP_185721615.1">
    <property type="nucleotide sequence ID" value="NZ_BAAAWI010000001.1"/>
</dbReference>
<gene>
    <name evidence="5" type="ORF">H6H00_13585</name>
</gene>
<dbReference type="Gene3D" id="3.40.50.300">
    <property type="entry name" value="P-loop containing nucleotide triphosphate hydrolases"/>
    <property type="match status" value="1"/>
</dbReference>
<keyword evidence="5" id="KW-0132">Cell division</keyword>
<keyword evidence="1 3" id="KW-0547">Nucleotide-binding</keyword>
<dbReference type="EMBL" id="CP060131">
    <property type="protein sequence ID" value="QNG54815.1"/>
    <property type="molecule type" value="Genomic_DNA"/>
</dbReference>
<evidence type="ECO:0000256" key="1">
    <source>
        <dbReference type="ARBA" id="ARBA00022741"/>
    </source>
</evidence>